<dbReference type="PANTHER" id="PTHR30146">
    <property type="entry name" value="LACI-RELATED TRANSCRIPTIONAL REPRESSOR"/>
    <property type="match status" value="1"/>
</dbReference>
<dbReference type="GO" id="GO:0000976">
    <property type="term" value="F:transcription cis-regulatory region binding"/>
    <property type="evidence" value="ECO:0007669"/>
    <property type="project" value="TreeGrafter"/>
</dbReference>
<dbReference type="SMART" id="SM00354">
    <property type="entry name" value="HTH_LACI"/>
    <property type="match status" value="1"/>
</dbReference>
<organism evidence="5 6">
    <name type="scientific">Fusibacillus kribbianus</name>
    <dbReference type="NCBI Taxonomy" id="3044208"/>
    <lineage>
        <taxon>Bacteria</taxon>
        <taxon>Bacillati</taxon>
        <taxon>Bacillota</taxon>
        <taxon>Clostridia</taxon>
        <taxon>Lachnospirales</taxon>
        <taxon>Lachnospiraceae</taxon>
        <taxon>Fusibacillus</taxon>
    </lineage>
</organism>
<dbReference type="Gene3D" id="1.10.260.40">
    <property type="entry name" value="lambda repressor-like DNA-binding domains"/>
    <property type="match status" value="1"/>
</dbReference>
<dbReference type="GO" id="GO:0003700">
    <property type="term" value="F:DNA-binding transcription factor activity"/>
    <property type="evidence" value="ECO:0007669"/>
    <property type="project" value="TreeGrafter"/>
</dbReference>
<dbReference type="InterPro" id="IPR000843">
    <property type="entry name" value="HTH_LacI"/>
</dbReference>
<proteinExistence type="predicted"/>
<keyword evidence="6" id="KW-1185">Reference proteome</keyword>
<dbReference type="SUPFAM" id="SSF47413">
    <property type="entry name" value="lambda repressor-like DNA-binding domains"/>
    <property type="match status" value="1"/>
</dbReference>
<evidence type="ECO:0000256" key="3">
    <source>
        <dbReference type="ARBA" id="ARBA00023163"/>
    </source>
</evidence>
<reference evidence="5 6" key="1">
    <citation type="submission" date="2023-05" db="EMBL/GenBank/DDBJ databases">
        <title>[ruminococcus] sp. nov., isolated from a pig farm feces dump.</title>
        <authorList>
            <person name="Chang Y.-H."/>
        </authorList>
    </citation>
    <scope>NUCLEOTIDE SEQUENCE [LARGE SCALE GENOMIC DNA]</scope>
    <source>
        <strain evidence="5 6">YH-rum2234</strain>
    </source>
</reference>
<evidence type="ECO:0000256" key="1">
    <source>
        <dbReference type="ARBA" id="ARBA00023015"/>
    </source>
</evidence>
<dbReference type="EMBL" id="JASGBQ010000003">
    <property type="protein sequence ID" value="MDI9241491.1"/>
    <property type="molecule type" value="Genomic_DNA"/>
</dbReference>
<comment type="caution">
    <text evidence="5">The sequence shown here is derived from an EMBL/GenBank/DDBJ whole genome shotgun (WGS) entry which is preliminary data.</text>
</comment>
<dbReference type="CDD" id="cd01392">
    <property type="entry name" value="HTH_LacI"/>
    <property type="match status" value="1"/>
</dbReference>
<keyword evidence="1" id="KW-0805">Transcription regulation</keyword>
<keyword evidence="3" id="KW-0804">Transcription</keyword>
<evidence type="ECO:0000256" key="2">
    <source>
        <dbReference type="ARBA" id="ARBA00023125"/>
    </source>
</evidence>
<keyword evidence="2 5" id="KW-0238">DNA-binding</keyword>
<protein>
    <submittedName>
        <fullName evidence="5">LacI family DNA-binding transcriptional regulator</fullName>
    </submittedName>
</protein>
<dbReference type="PROSITE" id="PS50932">
    <property type="entry name" value="HTH_LACI_2"/>
    <property type="match status" value="1"/>
</dbReference>
<sequence length="359" mass="39481">MKGKKQLQDIAAELGVSRAAVSFVLNNKKGVSDSTRAVITAALERYGYHVKKELPDSGETSSDSSHISRSIRFLKYKNSAILVEENGNFVSSIIDSLEEECRRLGYNLIITAFGPENREEIYSMVSDKPMDGIIVLGTELDAADLPFFEQLPVPVILVDTPAPGRSLNCVTMNNEEIVEKAMDYFFSLGHREIGYLHSSMNTGNFRVRMQGYLNALARLGLDYKKEQVYSITPSMTGAYQEMNSLLEEGADIPSALLADNDMIALGCSRALKDNGRRLPDDCSIVGIDDISFSAICSPPLTSVRIPCKELGAQVVQLLHYKLTHPHTAPTKILVDGELIVRGSAAPVKKEPHTPRDSRT</sequence>
<evidence type="ECO:0000313" key="5">
    <source>
        <dbReference type="EMBL" id="MDI9241491.1"/>
    </source>
</evidence>
<dbReference type="PANTHER" id="PTHR30146:SF153">
    <property type="entry name" value="LACTOSE OPERON REPRESSOR"/>
    <property type="match status" value="1"/>
</dbReference>
<dbReference type="RefSeq" id="WP_283230001.1">
    <property type="nucleotide sequence ID" value="NZ_JASGBQ010000003.1"/>
</dbReference>
<dbReference type="Pfam" id="PF13377">
    <property type="entry name" value="Peripla_BP_3"/>
    <property type="match status" value="1"/>
</dbReference>
<accession>A0AAP4BBG2</accession>
<dbReference type="InterPro" id="IPR046335">
    <property type="entry name" value="LacI/GalR-like_sensor"/>
</dbReference>
<dbReference type="InterPro" id="IPR010982">
    <property type="entry name" value="Lambda_DNA-bd_dom_sf"/>
</dbReference>
<name>A0AAP4BBG2_9FIRM</name>
<dbReference type="Pfam" id="PF00356">
    <property type="entry name" value="LacI"/>
    <property type="match status" value="1"/>
</dbReference>
<dbReference type="InterPro" id="IPR028082">
    <property type="entry name" value="Peripla_BP_I"/>
</dbReference>
<feature type="domain" description="HTH lacI-type" evidence="4">
    <location>
        <begin position="7"/>
        <end position="49"/>
    </location>
</feature>
<dbReference type="Gene3D" id="3.40.50.2300">
    <property type="match status" value="2"/>
</dbReference>
<evidence type="ECO:0000313" key="6">
    <source>
        <dbReference type="Proteomes" id="UP001300383"/>
    </source>
</evidence>
<dbReference type="Proteomes" id="UP001300383">
    <property type="component" value="Unassembled WGS sequence"/>
</dbReference>
<evidence type="ECO:0000259" key="4">
    <source>
        <dbReference type="PROSITE" id="PS50932"/>
    </source>
</evidence>
<gene>
    <name evidence="5" type="ORF">QJ036_03235</name>
</gene>
<dbReference type="SUPFAM" id="SSF53822">
    <property type="entry name" value="Periplasmic binding protein-like I"/>
    <property type="match status" value="1"/>
</dbReference>
<dbReference type="AlphaFoldDB" id="A0AAP4BBG2"/>